<dbReference type="Pfam" id="PF08281">
    <property type="entry name" value="Sigma70_r4_2"/>
    <property type="match status" value="1"/>
</dbReference>
<dbReference type="InterPro" id="IPR013249">
    <property type="entry name" value="RNA_pol_sigma70_r4_t2"/>
</dbReference>
<evidence type="ECO:0000259" key="1">
    <source>
        <dbReference type="Pfam" id="PF08281"/>
    </source>
</evidence>
<proteinExistence type="predicted"/>
<dbReference type="Gene3D" id="1.10.10.10">
    <property type="entry name" value="Winged helix-like DNA-binding domain superfamily/Winged helix DNA-binding domain"/>
    <property type="match status" value="1"/>
</dbReference>
<gene>
    <name evidence="3" type="ORF">ABS767_02555</name>
</gene>
<keyword evidence="4" id="KW-1185">Reference proteome</keyword>
<dbReference type="Proteomes" id="UP001629244">
    <property type="component" value="Unassembled WGS sequence"/>
</dbReference>
<sequence length="125" mass="13640">MSHNKQRQGIYGEVTARVIADLEKGRLPWVQPRDSARCGCAATGRRYSGTRCAREGSVAALALRVAAALPTMAPLPRAVFDRHRYRGMTYDAIAEELGISVDEVEHALASAMLHLRRCTDADDGS</sequence>
<evidence type="ECO:0000313" key="4">
    <source>
        <dbReference type="Proteomes" id="UP001629244"/>
    </source>
</evidence>
<organism evidence="3 4">
    <name type="scientific">Sphingomonas plantiphila</name>
    <dbReference type="NCBI Taxonomy" id="3163295"/>
    <lineage>
        <taxon>Bacteria</taxon>
        <taxon>Pseudomonadati</taxon>
        <taxon>Pseudomonadota</taxon>
        <taxon>Alphaproteobacteria</taxon>
        <taxon>Sphingomonadales</taxon>
        <taxon>Sphingomonadaceae</taxon>
        <taxon>Sphingomonas</taxon>
    </lineage>
</organism>
<accession>A0ABW8YHY6</accession>
<feature type="domain" description="N-terminal" evidence="2">
    <location>
        <begin position="10"/>
        <end position="49"/>
    </location>
</feature>
<evidence type="ECO:0000313" key="3">
    <source>
        <dbReference type="EMBL" id="MFL9839833.1"/>
    </source>
</evidence>
<comment type="caution">
    <text evidence="3">The sequence shown here is derived from an EMBL/GenBank/DDBJ whole genome shotgun (WGS) entry which is preliminary data.</text>
</comment>
<dbReference type="SUPFAM" id="SSF88659">
    <property type="entry name" value="Sigma3 and sigma4 domains of RNA polymerase sigma factors"/>
    <property type="match status" value="1"/>
</dbReference>
<name>A0ABW8YHY6_9SPHN</name>
<dbReference type="EMBL" id="JBELQC010000001">
    <property type="protein sequence ID" value="MFL9839833.1"/>
    <property type="molecule type" value="Genomic_DNA"/>
</dbReference>
<feature type="domain" description="RNA polymerase sigma factor 70 region 4 type 2" evidence="1">
    <location>
        <begin position="64"/>
        <end position="115"/>
    </location>
</feature>
<dbReference type="InterPro" id="IPR013324">
    <property type="entry name" value="RNA_pol_sigma_r3/r4-like"/>
</dbReference>
<dbReference type="RefSeq" id="WP_408076797.1">
    <property type="nucleotide sequence ID" value="NZ_JBELQC010000001.1"/>
</dbReference>
<evidence type="ECO:0000259" key="2">
    <source>
        <dbReference type="Pfam" id="PF08401"/>
    </source>
</evidence>
<dbReference type="Pfam" id="PF08401">
    <property type="entry name" value="ArdcN"/>
    <property type="match status" value="1"/>
</dbReference>
<reference evidence="3 4" key="1">
    <citation type="submission" date="2024-06" db="EMBL/GenBank/DDBJ databases">
        <authorList>
            <person name="Kaempfer P."/>
            <person name="Viver T."/>
        </authorList>
    </citation>
    <scope>NUCLEOTIDE SEQUENCE [LARGE SCALE GENOMIC DNA]</scope>
    <source>
        <strain evidence="3 4">ST-64</strain>
    </source>
</reference>
<protein>
    <submittedName>
        <fullName evidence="3">Sigma factor-like helix-turn-helix DNA-binding protein</fullName>
    </submittedName>
</protein>
<dbReference type="InterPro" id="IPR036388">
    <property type="entry name" value="WH-like_DNA-bd_sf"/>
</dbReference>
<dbReference type="InterPro" id="IPR013610">
    <property type="entry name" value="ArdC_N"/>
</dbReference>